<dbReference type="CDD" id="cd02440">
    <property type="entry name" value="AdoMet_MTases"/>
    <property type="match status" value="1"/>
</dbReference>
<dbReference type="PANTHER" id="PTHR43591">
    <property type="entry name" value="METHYLTRANSFERASE"/>
    <property type="match status" value="1"/>
</dbReference>
<proteinExistence type="predicted"/>
<feature type="compositionally biased region" description="Basic and acidic residues" evidence="1">
    <location>
        <begin position="49"/>
        <end position="58"/>
    </location>
</feature>
<evidence type="ECO:0000256" key="1">
    <source>
        <dbReference type="SAM" id="MobiDB-lite"/>
    </source>
</evidence>
<dbReference type="InterPro" id="IPR029063">
    <property type="entry name" value="SAM-dependent_MTases_sf"/>
</dbReference>
<dbReference type="PANTHER" id="PTHR43591:SF24">
    <property type="entry name" value="2-METHOXY-6-POLYPRENYL-1,4-BENZOQUINOL METHYLASE, MITOCHONDRIAL"/>
    <property type="match status" value="1"/>
</dbReference>
<reference evidence="3 4" key="1">
    <citation type="journal article" date="2017" name="Mycologia">
        <title>Bifiguratus adelaidae, gen. et sp. nov., a new member of Mucoromycotina in endophytic and soil-dwelling habitats.</title>
        <authorList>
            <person name="Torres-Cruz T.J."/>
            <person name="Billingsley Tobias T.L."/>
            <person name="Almatruk M."/>
            <person name="Hesse C."/>
            <person name="Kuske C.R."/>
            <person name="Desiro A."/>
            <person name="Benucci G.M."/>
            <person name="Bonito G."/>
            <person name="Stajich J.E."/>
            <person name="Dunlap C."/>
            <person name="Arnold A.E."/>
            <person name="Porras-Alfaro A."/>
        </authorList>
    </citation>
    <scope>NUCLEOTIDE SEQUENCE [LARGE SCALE GENOMIC DNA]</scope>
    <source>
        <strain evidence="3 4">AZ0501</strain>
    </source>
</reference>
<organism evidence="3 4">
    <name type="scientific">Bifiguratus adelaidae</name>
    <dbReference type="NCBI Taxonomy" id="1938954"/>
    <lineage>
        <taxon>Eukaryota</taxon>
        <taxon>Fungi</taxon>
        <taxon>Fungi incertae sedis</taxon>
        <taxon>Mucoromycota</taxon>
        <taxon>Mucoromycotina</taxon>
        <taxon>Endogonomycetes</taxon>
        <taxon>Endogonales</taxon>
        <taxon>Endogonales incertae sedis</taxon>
        <taxon>Bifiguratus</taxon>
    </lineage>
</organism>
<dbReference type="InterPro" id="IPR041698">
    <property type="entry name" value="Methyltransf_25"/>
</dbReference>
<dbReference type="SUPFAM" id="SSF53335">
    <property type="entry name" value="S-adenosyl-L-methionine-dependent methyltransferases"/>
    <property type="match status" value="1"/>
</dbReference>
<evidence type="ECO:0000313" key="3">
    <source>
        <dbReference type="EMBL" id="OZJ03741.1"/>
    </source>
</evidence>
<keyword evidence="4" id="KW-1185">Reference proteome</keyword>
<feature type="compositionally biased region" description="Polar residues" evidence="1">
    <location>
        <begin position="24"/>
        <end position="48"/>
    </location>
</feature>
<dbReference type="AlphaFoldDB" id="A0A261XZI2"/>
<dbReference type="Pfam" id="PF13649">
    <property type="entry name" value="Methyltransf_25"/>
    <property type="match status" value="1"/>
</dbReference>
<accession>A0A261XZI2</accession>
<evidence type="ECO:0000313" key="4">
    <source>
        <dbReference type="Proteomes" id="UP000242875"/>
    </source>
</evidence>
<feature type="domain" description="Methyltransferase" evidence="2">
    <location>
        <begin position="126"/>
        <end position="217"/>
    </location>
</feature>
<dbReference type="GO" id="GO:0008168">
    <property type="term" value="F:methyltransferase activity"/>
    <property type="evidence" value="ECO:0007669"/>
    <property type="project" value="TreeGrafter"/>
</dbReference>
<gene>
    <name evidence="3" type="ORF">BZG36_03081</name>
</gene>
<protein>
    <recommendedName>
        <fullName evidence="2">Methyltransferase domain-containing protein</fullName>
    </recommendedName>
</protein>
<comment type="caution">
    <text evidence="3">The sequence shown here is derived from an EMBL/GenBank/DDBJ whole genome shotgun (WGS) entry which is preliminary data.</text>
</comment>
<dbReference type="Proteomes" id="UP000242875">
    <property type="component" value="Unassembled WGS sequence"/>
</dbReference>
<dbReference type="Gene3D" id="3.40.50.150">
    <property type="entry name" value="Vaccinia Virus protein VP39"/>
    <property type="match status" value="1"/>
</dbReference>
<feature type="region of interest" description="Disordered" evidence="1">
    <location>
        <begin position="15"/>
        <end position="64"/>
    </location>
</feature>
<dbReference type="EMBL" id="MVBO01000070">
    <property type="protein sequence ID" value="OZJ03741.1"/>
    <property type="molecule type" value="Genomic_DNA"/>
</dbReference>
<name>A0A261XZI2_9FUNG</name>
<evidence type="ECO:0000259" key="2">
    <source>
        <dbReference type="Pfam" id="PF13649"/>
    </source>
</evidence>
<dbReference type="OrthoDB" id="2013972at2759"/>
<sequence>MGSCVSAVDTVHVHKKNDHASAKGSASTDSKPFSPRPTQAVATGQSADLSRKRFDRESTSVSQRKPKFVYNEHNRRYHNEEDTPYVLPNDDDEITRLQEFHYLTRWGLDGDFQAPVKDLLEKGAKVLDIGCGPGTWVLEMATEFPESHFTGIDISPVFPETIRPSNCEFKEVNALKGLPFPDNHFDFVYERYLELGYTTENWRFVLGEIKRVTKPGGWVQLVEMDGRPRSAGPLFKEMLETSIAALEKRHLDVTIGKNLSSLLEQCSDDSSTMFVDFRSIPVSHGGRLGDMWAHQIRVGFAGLLALFEPKWGKMTQDEFKTRIDAAVNECVEYKSYINFYFGYIQVVKA</sequence>